<proteinExistence type="predicted"/>
<dbReference type="AlphaFoldDB" id="A0A1M5CAN8"/>
<accession>A0A1M5CAN8</accession>
<dbReference type="EMBL" id="FQUC01000007">
    <property type="protein sequence ID" value="SHF51726.1"/>
    <property type="molecule type" value="Genomic_DNA"/>
</dbReference>
<protein>
    <submittedName>
        <fullName evidence="1">Uncharacterized protein</fullName>
    </submittedName>
</protein>
<gene>
    <name evidence="1" type="ORF">SAMN05444362_10794</name>
</gene>
<dbReference type="STRING" id="1346286.SAMN05444362_10794"/>
<dbReference type="Proteomes" id="UP000184480">
    <property type="component" value="Unassembled WGS sequence"/>
</dbReference>
<name>A0A1M5CAN8_9BACT</name>
<evidence type="ECO:0000313" key="1">
    <source>
        <dbReference type="EMBL" id="SHF51726.1"/>
    </source>
</evidence>
<keyword evidence="2" id="KW-1185">Reference proteome</keyword>
<sequence>MVFNLLLLLSLITAKDQFVMRVIDFGNQPVEGVYVRQGDGFWHSDKDGIIHIGRDKLTPNDTLYFSHLSYRPEKYLFHDLKFTMDTATIYLEDELIALKEVVVSEVFDAKKYMKEVIRKIPENYSDPFDDNLVFDTELLYKKIGEENTEQLIDYKGIIQLNQEEKDLYIAKKPEREYVSDELKQNVFFMKPYDFLNIIPIQKHDVVRYYKSYSYDNFEHINYKGRQSLKIYYQDKKRNGYLIIDEATQAILYVSYSVEATGLWTVGTMKKRGVVTTGIRKYHVEAEYVQNKLGKYIFDSGRENVDSYSKWKKNSVSNTYDVYLKRRSDSIQLPVNKKVKIKEIF</sequence>
<organism evidence="1 2">
    <name type="scientific">Dysgonomonas macrotermitis</name>
    <dbReference type="NCBI Taxonomy" id="1346286"/>
    <lineage>
        <taxon>Bacteria</taxon>
        <taxon>Pseudomonadati</taxon>
        <taxon>Bacteroidota</taxon>
        <taxon>Bacteroidia</taxon>
        <taxon>Bacteroidales</taxon>
        <taxon>Dysgonomonadaceae</taxon>
        <taxon>Dysgonomonas</taxon>
    </lineage>
</organism>
<reference evidence="2" key="1">
    <citation type="submission" date="2016-11" db="EMBL/GenBank/DDBJ databases">
        <authorList>
            <person name="Varghese N."/>
            <person name="Submissions S."/>
        </authorList>
    </citation>
    <scope>NUCLEOTIDE SEQUENCE [LARGE SCALE GENOMIC DNA]</scope>
    <source>
        <strain evidence="2">DSM 27370</strain>
    </source>
</reference>
<evidence type="ECO:0000313" key="2">
    <source>
        <dbReference type="Proteomes" id="UP000184480"/>
    </source>
</evidence>